<gene>
    <name evidence="14" type="ORF">GCM10025760_33220</name>
</gene>
<feature type="transmembrane region" description="Helical" evidence="13">
    <location>
        <begin position="83"/>
        <end position="107"/>
    </location>
</feature>
<sequence length="202" mass="22299">MPGDQTLPAERLKAFADAVVAIAMTLLILPLMESVGDAAADGLATIEWLNENAGQLFSFALSFLLIANFWLTHHRLFAGIHRVTAGLLWLTIAWMFTIVWLPIATALLGQLEEDAGQKVLYIGTLAMTSLVMLLIRLYVLRHPALHDIPRPRLRSGLVADVVMLALFLLALAVAVLFPAVGYWAMFLLLLVAPLHRLLVRQE</sequence>
<evidence type="ECO:0000256" key="10">
    <source>
        <dbReference type="ARBA" id="ARBA00023136"/>
    </source>
</evidence>
<keyword evidence="6" id="KW-0631">Potassium channel</keyword>
<dbReference type="InterPro" id="IPR010617">
    <property type="entry name" value="TMEM175-like"/>
</dbReference>
<evidence type="ECO:0000256" key="7">
    <source>
        <dbReference type="ARBA" id="ARBA00022958"/>
    </source>
</evidence>
<evidence type="ECO:0000313" key="15">
    <source>
        <dbReference type="Proteomes" id="UP001501407"/>
    </source>
</evidence>
<dbReference type="Pfam" id="PF06736">
    <property type="entry name" value="TMEM175"/>
    <property type="match status" value="1"/>
</dbReference>
<evidence type="ECO:0000256" key="3">
    <source>
        <dbReference type="ARBA" id="ARBA00022448"/>
    </source>
</evidence>
<evidence type="ECO:0000256" key="4">
    <source>
        <dbReference type="ARBA" id="ARBA00022538"/>
    </source>
</evidence>
<dbReference type="EMBL" id="BAABKZ010000005">
    <property type="protein sequence ID" value="GAA5098237.1"/>
    <property type="molecule type" value="Genomic_DNA"/>
</dbReference>
<evidence type="ECO:0000313" key="14">
    <source>
        <dbReference type="EMBL" id="GAA5098237.1"/>
    </source>
</evidence>
<feature type="transmembrane region" description="Helical" evidence="13">
    <location>
        <begin position="119"/>
        <end position="137"/>
    </location>
</feature>
<protein>
    <submittedName>
        <fullName evidence="14">TMEM175 family protein</fullName>
    </submittedName>
</protein>
<proteinExistence type="inferred from homology"/>
<name>A0ABP9ML95_9MICO</name>
<evidence type="ECO:0000256" key="8">
    <source>
        <dbReference type="ARBA" id="ARBA00022989"/>
    </source>
</evidence>
<feature type="transmembrane region" description="Helical" evidence="13">
    <location>
        <begin position="12"/>
        <end position="32"/>
    </location>
</feature>
<accession>A0ABP9ML95</accession>
<keyword evidence="3" id="KW-0813">Transport</keyword>
<keyword evidence="11" id="KW-0407">Ion channel</keyword>
<evidence type="ECO:0000256" key="5">
    <source>
        <dbReference type="ARBA" id="ARBA00022692"/>
    </source>
</evidence>
<evidence type="ECO:0000256" key="13">
    <source>
        <dbReference type="SAM" id="Phobius"/>
    </source>
</evidence>
<keyword evidence="10 13" id="KW-0472">Membrane</keyword>
<organism evidence="14 15">
    <name type="scientific">Microbacterium yannicii</name>
    <dbReference type="NCBI Taxonomy" id="671622"/>
    <lineage>
        <taxon>Bacteria</taxon>
        <taxon>Bacillati</taxon>
        <taxon>Actinomycetota</taxon>
        <taxon>Actinomycetes</taxon>
        <taxon>Micrococcales</taxon>
        <taxon>Microbacteriaceae</taxon>
        <taxon>Microbacterium</taxon>
    </lineage>
</organism>
<keyword evidence="15" id="KW-1185">Reference proteome</keyword>
<keyword evidence="9" id="KW-0406">Ion transport</keyword>
<feature type="transmembrane region" description="Helical" evidence="13">
    <location>
        <begin position="157"/>
        <end position="176"/>
    </location>
</feature>
<dbReference type="PANTHER" id="PTHR31462">
    <property type="entry name" value="ENDOSOMAL/LYSOSOMAL POTASSIUM CHANNEL TMEM175"/>
    <property type="match status" value="1"/>
</dbReference>
<keyword evidence="4" id="KW-0633">Potassium transport</keyword>
<comment type="subcellular location">
    <subcellularLocation>
        <location evidence="1">Membrane</location>
        <topology evidence="1">Multi-pass membrane protein</topology>
    </subcellularLocation>
</comment>
<feature type="transmembrane region" description="Helical" evidence="13">
    <location>
        <begin position="182"/>
        <end position="199"/>
    </location>
</feature>
<keyword evidence="7" id="KW-0630">Potassium</keyword>
<keyword evidence="8 13" id="KW-1133">Transmembrane helix</keyword>
<keyword evidence="5 13" id="KW-0812">Transmembrane</keyword>
<reference evidence="15" key="1">
    <citation type="journal article" date="2019" name="Int. J. Syst. Evol. Microbiol.">
        <title>The Global Catalogue of Microorganisms (GCM) 10K type strain sequencing project: providing services to taxonomists for standard genome sequencing and annotation.</title>
        <authorList>
            <consortium name="The Broad Institute Genomics Platform"/>
            <consortium name="The Broad Institute Genome Sequencing Center for Infectious Disease"/>
            <person name="Wu L."/>
            <person name="Ma J."/>
        </authorList>
    </citation>
    <scope>NUCLEOTIDE SEQUENCE [LARGE SCALE GENOMIC DNA]</scope>
    <source>
        <strain evidence="15">JCM 18959</strain>
    </source>
</reference>
<dbReference type="Proteomes" id="UP001501407">
    <property type="component" value="Unassembled WGS sequence"/>
</dbReference>
<comment type="caution">
    <text evidence="14">The sequence shown here is derived from an EMBL/GenBank/DDBJ whole genome shotgun (WGS) entry which is preliminary data.</text>
</comment>
<evidence type="ECO:0000256" key="9">
    <source>
        <dbReference type="ARBA" id="ARBA00023065"/>
    </source>
</evidence>
<comment type="similarity">
    <text evidence="2">Belongs to the TMEM175 family.</text>
</comment>
<evidence type="ECO:0000256" key="11">
    <source>
        <dbReference type="ARBA" id="ARBA00023303"/>
    </source>
</evidence>
<dbReference type="PANTHER" id="PTHR31462:SF5">
    <property type="entry name" value="ENDOSOMAL_LYSOSOMAL PROTON CHANNEL TMEM175"/>
    <property type="match status" value="1"/>
</dbReference>
<evidence type="ECO:0000256" key="2">
    <source>
        <dbReference type="ARBA" id="ARBA00006920"/>
    </source>
</evidence>
<feature type="transmembrane region" description="Helical" evidence="13">
    <location>
        <begin position="52"/>
        <end position="71"/>
    </location>
</feature>
<evidence type="ECO:0000256" key="6">
    <source>
        <dbReference type="ARBA" id="ARBA00022826"/>
    </source>
</evidence>
<comment type="catalytic activity">
    <reaction evidence="12">
        <text>K(+)(in) = K(+)(out)</text>
        <dbReference type="Rhea" id="RHEA:29463"/>
        <dbReference type="ChEBI" id="CHEBI:29103"/>
    </reaction>
</comment>
<evidence type="ECO:0000256" key="12">
    <source>
        <dbReference type="ARBA" id="ARBA00034430"/>
    </source>
</evidence>
<evidence type="ECO:0000256" key="1">
    <source>
        <dbReference type="ARBA" id="ARBA00004141"/>
    </source>
</evidence>